<reference evidence="2" key="1">
    <citation type="submission" date="2021-09" db="EMBL/GenBank/DDBJ databases">
        <authorList>
            <consortium name="AG Swart"/>
            <person name="Singh M."/>
            <person name="Singh A."/>
            <person name="Seah K."/>
            <person name="Emmerich C."/>
        </authorList>
    </citation>
    <scope>NUCLEOTIDE SEQUENCE</scope>
    <source>
        <strain evidence="2">ATCC30299</strain>
    </source>
</reference>
<dbReference type="Proteomes" id="UP001162131">
    <property type="component" value="Unassembled WGS sequence"/>
</dbReference>
<feature type="domain" description="MPN" evidence="1">
    <location>
        <begin position="6"/>
        <end position="147"/>
    </location>
</feature>
<proteinExistence type="predicted"/>
<comment type="caution">
    <text evidence="2">The sequence shown here is derived from an EMBL/GenBank/DDBJ whole genome shotgun (WGS) entry which is preliminary data.</text>
</comment>
<dbReference type="InterPro" id="IPR000555">
    <property type="entry name" value="JAMM/MPN+_dom"/>
</dbReference>
<gene>
    <name evidence="2" type="ORF">BSTOLATCC_MIC54106</name>
</gene>
<dbReference type="Pfam" id="PF18110">
    <property type="entry name" value="BRCC36_C"/>
    <property type="match status" value="1"/>
</dbReference>
<dbReference type="InterPro" id="IPR040749">
    <property type="entry name" value="BRCC36_C"/>
</dbReference>
<accession>A0AAU9K2U6</accession>
<dbReference type="Pfam" id="PF01398">
    <property type="entry name" value="JAB"/>
    <property type="match status" value="1"/>
</dbReference>
<keyword evidence="3" id="KW-1185">Reference proteome</keyword>
<dbReference type="PANTHER" id="PTHR10410">
    <property type="entry name" value="EUKARYOTIC TRANSLATION INITIATION FACTOR 3 -RELATED"/>
    <property type="match status" value="1"/>
</dbReference>
<evidence type="ECO:0000313" key="2">
    <source>
        <dbReference type="EMBL" id="CAG9332052.1"/>
    </source>
</evidence>
<dbReference type="InterPro" id="IPR050242">
    <property type="entry name" value="JAMM_MPN+_peptidase_M67A"/>
</dbReference>
<evidence type="ECO:0000259" key="1">
    <source>
        <dbReference type="PROSITE" id="PS50249"/>
    </source>
</evidence>
<dbReference type="EMBL" id="CAJZBQ010000053">
    <property type="protein sequence ID" value="CAG9332052.1"/>
    <property type="molecule type" value="Genomic_DNA"/>
</dbReference>
<evidence type="ECO:0000313" key="3">
    <source>
        <dbReference type="Proteomes" id="UP001162131"/>
    </source>
</evidence>
<protein>
    <recommendedName>
        <fullName evidence="1">MPN domain-containing protein</fullName>
    </recommendedName>
</protein>
<dbReference type="Gene3D" id="3.40.140.10">
    <property type="entry name" value="Cytidine Deaminase, domain 2"/>
    <property type="match status" value="1"/>
</dbReference>
<dbReference type="PROSITE" id="PS50249">
    <property type="entry name" value="MPN"/>
    <property type="match status" value="1"/>
</dbReference>
<name>A0AAU9K2U6_9CILI</name>
<dbReference type="AlphaFoldDB" id="A0AAU9K2U6"/>
<dbReference type="GO" id="GO:0008237">
    <property type="term" value="F:metallopeptidase activity"/>
    <property type="evidence" value="ECO:0007669"/>
    <property type="project" value="InterPro"/>
</dbReference>
<dbReference type="InterPro" id="IPR037518">
    <property type="entry name" value="MPN"/>
</dbReference>
<dbReference type="SUPFAM" id="SSF102712">
    <property type="entry name" value="JAB1/MPN domain"/>
    <property type="match status" value="1"/>
</dbReference>
<sequence length="265" mass="30430">MSVEKVELSSDCFRGLLGHSFITSQEEVLGILFGDYDEGVVRIWGSKSLQRNCKEKDRVEVDDIQLSEAMDHAEELSRSIQQASTVKGWFHSHPNITVFPSHVDIRTQHALQSLGREFVGLIISCFSRDQHNLEKIDLIAFQTINNKAKSIQVEIVSPLKLLKQPELMIMHDCFDYLLEVQRNILREEQQAYESTKRNVNALGAVYNASLFNLSISRLLQKSLLPLYEYIKQKHSMDKERLDRIIQENKEIEAKLAARAAKEKST</sequence>
<dbReference type="SMART" id="SM00232">
    <property type="entry name" value="JAB_MPN"/>
    <property type="match status" value="1"/>
</dbReference>
<organism evidence="2 3">
    <name type="scientific">Blepharisma stoltei</name>
    <dbReference type="NCBI Taxonomy" id="1481888"/>
    <lineage>
        <taxon>Eukaryota</taxon>
        <taxon>Sar</taxon>
        <taxon>Alveolata</taxon>
        <taxon>Ciliophora</taxon>
        <taxon>Postciliodesmatophora</taxon>
        <taxon>Heterotrichea</taxon>
        <taxon>Heterotrichida</taxon>
        <taxon>Blepharismidae</taxon>
        <taxon>Blepharisma</taxon>
    </lineage>
</organism>